<feature type="domain" description="BACON" evidence="3">
    <location>
        <begin position="75"/>
        <end position="127"/>
    </location>
</feature>
<name>A0A4R6WH44_9SPHI</name>
<dbReference type="AlphaFoldDB" id="A0A4R6WH44"/>
<evidence type="ECO:0000313" key="4">
    <source>
        <dbReference type="EMBL" id="TDQ77816.1"/>
    </source>
</evidence>
<dbReference type="InterPro" id="IPR024361">
    <property type="entry name" value="BACON"/>
</dbReference>
<dbReference type="Gene3D" id="2.60.40.10">
    <property type="entry name" value="Immunoglobulins"/>
    <property type="match status" value="2"/>
</dbReference>
<reference evidence="4 5" key="1">
    <citation type="submission" date="2019-03" db="EMBL/GenBank/DDBJ databases">
        <title>Genomic Encyclopedia of Archaeal and Bacterial Type Strains, Phase II (KMG-II): from individual species to whole genera.</title>
        <authorList>
            <person name="Goeker M."/>
        </authorList>
    </citation>
    <scope>NUCLEOTIDE SEQUENCE [LARGE SCALE GENOMIC DNA]</scope>
    <source>
        <strain evidence="4 5">DSM 28353</strain>
    </source>
</reference>
<feature type="compositionally biased region" description="Polar residues" evidence="1">
    <location>
        <begin position="54"/>
        <end position="66"/>
    </location>
</feature>
<evidence type="ECO:0000256" key="1">
    <source>
        <dbReference type="SAM" id="MobiDB-lite"/>
    </source>
</evidence>
<dbReference type="CDD" id="cd14948">
    <property type="entry name" value="BACON"/>
    <property type="match status" value="1"/>
</dbReference>
<dbReference type="OrthoDB" id="7168509at2"/>
<keyword evidence="5" id="KW-1185">Reference proteome</keyword>
<feature type="region of interest" description="Disordered" evidence="1">
    <location>
        <begin position="47"/>
        <end position="66"/>
    </location>
</feature>
<dbReference type="EMBL" id="SNYV01000013">
    <property type="protein sequence ID" value="TDQ77816.1"/>
    <property type="molecule type" value="Genomic_DNA"/>
</dbReference>
<gene>
    <name evidence="4" type="ORF">CLV99_1781</name>
</gene>
<dbReference type="Pfam" id="PF13004">
    <property type="entry name" value="BACON"/>
    <property type="match status" value="2"/>
</dbReference>
<accession>A0A4R6WH44</accession>
<evidence type="ECO:0000313" key="5">
    <source>
        <dbReference type="Proteomes" id="UP000295292"/>
    </source>
</evidence>
<evidence type="ECO:0000259" key="3">
    <source>
        <dbReference type="Pfam" id="PF13004"/>
    </source>
</evidence>
<organism evidence="4 5">
    <name type="scientific">Sphingobacterium yanglingense</name>
    <dbReference type="NCBI Taxonomy" id="1437280"/>
    <lineage>
        <taxon>Bacteria</taxon>
        <taxon>Pseudomonadati</taxon>
        <taxon>Bacteroidota</taxon>
        <taxon>Sphingobacteriia</taxon>
        <taxon>Sphingobacteriales</taxon>
        <taxon>Sphingobacteriaceae</taxon>
        <taxon>Sphingobacterium</taxon>
    </lineage>
</organism>
<keyword evidence="2" id="KW-0732">Signal</keyword>
<dbReference type="Proteomes" id="UP000295292">
    <property type="component" value="Unassembled WGS sequence"/>
</dbReference>
<evidence type="ECO:0000256" key="2">
    <source>
        <dbReference type="SAM" id="SignalP"/>
    </source>
</evidence>
<dbReference type="InterPro" id="IPR013783">
    <property type="entry name" value="Ig-like_fold"/>
</dbReference>
<protein>
    <submittedName>
        <fullName evidence="4">All-beta uncharacterized protein</fullName>
    </submittedName>
</protein>
<feature type="chain" id="PRO_5020813703" evidence="2">
    <location>
        <begin position="19"/>
        <end position="423"/>
    </location>
</feature>
<proteinExistence type="predicted"/>
<feature type="domain" description="BACON" evidence="3">
    <location>
        <begin position="173"/>
        <end position="225"/>
    </location>
</feature>
<feature type="signal peptide" evidence="2">
    <location>
        <begin position="1"/>
        <end position="18"/>
    </location>
</feature>
<dbReference type="RefSeq" id="WP_133584096.1">
    <property type="nucleotide sequence ID" value="NZ_SNYV01000013.1"/>
</dbReference>
<comment type="caution">
    <text evidence="4">The sequence shown here is derived from an EMBL/GenBank/DDBJ whole genome shotgun (WGS) entry which is preliminary data.</text>
</comment>
<sequence length="423" mass="47121">MKTTNYYKIKAMSKVVFAFVLSLTMLLTSCKDENEVKGRFMLKDNPSKMEVPSRGSSETYTVQSSGHWKVEPQRKEKWLKIDPMEGNGDGTFTVTVNKNMAQEARNVTLFFTVDGQLHNSVLKIEQAAGTGEGENEEPYIYLDGKPIKLESEEAGAVTNYVLRANGKWRLELEDQPEWVNVEPMEGQGDTPVKVTIDKNTDLERTANLLFFLDGVQQENVLSIYQKGQKLQVSGDLVLKEDFNWLSYGSEIFNVTTGETRIGSWKEEDLAKGWTSTINTTTGASDYASIYGRPGFVKLGRTNYGGDLISPKLENVQRTKDLLVTFKAVRYATGDHYLLTVGVNGPGTVSVKEFDIMNVASPNSNLEACRAAWQAPAATYSFEIKGATAETQVWFLGGAFDQRAGNWPKTTNRIFIDDVVVTVK</sequence>
<dbReference type="PROSITE" id="PS51257">
    <property type="entry name" value="PROKAR_LIPOPROTEIN"/>
    <property type="match status" value="1"/>
</dbReference>